<comment type="catalytic activity">
    <reaction evidence="3">
        <text>N(6)-succinyl-L-lysyl-[protein] + NAD(+) + H2O = 2''-O-succinyl-ADP-D-ribose + nicotinamide + L-lysyl-[protein]</text>
        <dbReference type="Rhea" id="RHEA:47668"/>
        <dbReference type="Rhea" id="RHEA-COMP:9752"/>
        <dbReference type="Rhea" id="RHEA-COMP:11877"/>
        <dbReference type="ChEBI" id="CHEBI:15377"/>
        <dbReference type="ChEBI" id="CHEBI:17154"/>
        <dbReference type="ChEBI" id="CHEBI:29969"/>
        <dbReference type="ChEBI" id="CHEBI:57540"/>
        <dbReference type="ChEBI" id="CHEBI:87830"/>
        <dbReference type="ChEBI" id="CHEBI:87832"/>
    </reaction>
</comment>
<dbReference type="Gene3D" id="3.40.50.1220">
    <property type="entry name" value="TPP-binding domain"/>
    <property type="match status" value="1"/>
</dbReference>
<dbReference type="GO" id="GO:0005737">
    <property type="term" value="C:cytoplasm"/>
    <property type="evidence" value="ECO:0007669"/>
    <property type="project" value="UniProtKB-SubCell"/>
</dbReference>
<dbReference type="InterPro" id="IPR003000">
    <property type="entry name" value="Sirtuin"/>
</dbReference>
<dbReference type="Proteomes" id="UP000509126">
    <property type="component" value="Chromosome"/>
</dbReference>
<dbReference type="InterPro" id="IPR026590">
    <property type="entry name" value="Ssirtuin_cat_dom"/>
</dbReference>
<dbReference type="GO" id="GO:0070403">
    <property type="term" value="F:NAD+ binding"/>
    <property type="evidence" value="ECO:0007669"/>
    <property type="project" value="UniProtKB-UniRule"/>
</dbReference>
<accession>A0A646MT14</accession>
<comment type="domain">
    <text evidence="3">2 residues (Tyr-53 and Arg-56) present in a large hydrophobic pocket are probably involved in substrate specificity. They are important for desuccinylation activity, but dispensable for deacetylation activity.</text>
</comment>
<reference evidence="7 8" key="1">
    <citation type="submission" date="2019-11" db="EMBL/GenBank/DDBJ databases">
        <title>FDA dAtabase for Regulatory Grade micrObial Sequences (FDA-ARGOS): Supporting development and validation of Infectious Disease Dx tests.</title>
        <authorList>
            <person name="Patel R."/>
            <person name="Rucinski S."/>
            <person name="Tallon L."/>
            <person name="Sadzewicz L."/>
            <person name="Vavikolanu K."/>
            <person name="Mehta A."/>
            <person name="Aluvathingal J."/>
            <person name="Nadendla S."/>
            <person name="Nandy P."/>
            <person name="Geyer C."/>
            <person name="Yan Y."/>
            <person name="Sichtig H."/>
        </authorList>
    </citation>
    <scope>NUCLEOTIDE SEQUENCE [LARGE SCALE GENOMIC DNA]</scope>
    <source>
        <strain evidence="7 8">FDAARGOS_557</strain>
    </source>
</reference>
<comment type="similarity">
    <text evidence="3">Belongs to the sirtuin family. Class III subfamily.</text>
</comment>
<keyword evidence="6" id="KW-0012">Acyltransferase</keyword>
<dbReference type="EMBL" id="JAUUUS010000337">
    <property type="protein sequence ID" value="MDP1449274.1"/>
    <property type="molecule type" value="Genomic_DNA"/>
</dbReference>
<dbReference type="PANTHER" id="PTHR11085:SF4">
    <property type="entry name" value="NAD-DEPENDENT PROTEIN DEACYLASE"/>
    <property type="match status" value="1"/>
</dbReference>
<dbReference type="InterPro" id="IPR029035">
    <property type="entry name" value="DHS-like_NAD/FAD-binding_dom"/>
</dbReference>
<dbReference type="HAMAP" id="MF_01121">
    <property type="entry name" value="Sirtuin_ClassIII"/>
    <property type="match status" value="1"/>
</dbReference>
<feature type="domain" description="Deacetylase sirtuin-type" evidence="5">
    <location>
        <begin position="1"/>
        <end position="233"/>
    </location>
</feature>
<dbReference type="InterPro" id="IPR027546">
    <property type="entry name" value="Sirtuin_class_III"/>
</dbReference>
<evidence type="ECO:0000256" key="3">
    <source>
        <dbReference type="HAMAP-Rule" id="MF_01121"/>
    </source>
</evidence>
<keyword evidence="1 6" id="KW-0808">Transferase</keyword>
<sequence>MKKLVVFSGAGMSAESGINTFRDSDGLWEQHRIEEVATPEAWAKNPQLVQRFYNARRKNILEAQPNAAHKLIANLEANFDVHVITQNIDDLHERAGSSKVIHLHGNIRLAKSSGPDAQSTTEFYPIEGAELDLNQHFCKAGYPLRPHVVWFGEAVPAYEEAQDCVQDADIFVVIGTSLQVYPVAGLIHDIPAYCQAYYIDPKAEQQYLPAQFYKIPQNATDGMQTLLGLLKSAN</sequence>
<name>A0A646MT14_ACILW</name>
<evidence type="ECO:0000256" key="1">
    <source>
        <dbReference type="ARBA" id="ARBA00022679"/>
    </source>
</evidence>
<evidence type="ECO:0000313" key="8">
    <source>
        <dbReference type="Proteomes" id="UP000509126"/>
    </source>
</evidence>
<protein>
    <recommendedName>
        <fullName evidence="3">NAD-dependent protein deacylase</fullName>
        <ecNumber evidence="3">2.3.1.286</ecNumber>
    </recommendedName>
    <alternativeName>
        <fullName evidence="3">Regulatory protein SIR2 homolog</fullName>
    </alternativeName>
</protein>
<dbReference type="GO" id="GO:0017136">
    <property type="term" value="F:histone deacetylase activity, NAD-dependent"/>
    <property type="evidence" value="ECO:0007669"/>
    <property type="project" value="TreeGrafter"/>
</dbReference>
<feature type="binding site" evidence="3">
    <location>
        <position position="219"/>
    </location>
    <ligand>
        <name>NAD(+)</name>
        <dbReference type="ChEBI" id="CHEBI:57540"/>
    </ligand>
</feature>
<dbReference type="AlphaFoldDB" id="A0A646MT14"/>
<comment type="caution">
    <text evidence="3 4">Lacks conserved residue(s) required for the propagation of feature annotation.</text>
</comment>
<keyword evidence="3" id="KW-0963">Cytoplasm</keyword>
<organism evidence="7 8">
    <name type="scientific">Acinetobacter lwoffii</name>
    <dbReference type="NCBI Taxonomy" id="28090"/>
    <lineage>
        <taxon>Bacteria</taxon>
        <taxon>Pseudomonadati</taxon>
        <taxon>Pseudomonadota</taxon>
        <taxon>Gammaproteobacteria</taxon>
        <taxon>Moraxellales</taxon>
        <taxon>Moraxellaceae</taxon>
        <taxon>Acinetobacter</taxon>
    </lineage>
</organism>
<evidence type="ECO:0000313" key="6">
    <source>
        <dbReference type="EMBL" id="MDP1449274.1"/>
    </source>
</evidence>
<reference evidence="6" key="2">
    <citation type="submission" date="2023-07" db="EMBL/GenBank/DDBJ databases">
        <title>Dynamics of blaOXA-23 gene transmission in Acinetobacter spp. from contaminated veterinary surfaces.</title>
        <authorList>
            <person name="Moreira Da Silva J."/>
            <person name="Menezes J."/>
            <person name="Fernandes L."/>
            <person name="Marques C."/>
            <person name="Amaral A."/>
            <person name="Timofte D."/>
            <person name="Pomba C."/>
        </authorList>
    </citation>
    <scope>NUCLEOTIDE SEQUENCE</scope>
    <source>
        <strain evidence="6">CMVB11Z4A1</strain>
    </source>
</reference>
<dbReference type="Gene3D" id="3.30.1600.10">
    <property type="entry name" value="SIR2/SIRT2 'Small Domain"/>
    <property type="match status" value="1"/>
</dbReference>
<proteinExistence type="inferred from homology"/>
<dbReference type="EC" id="2.3.1.286" evidence="3"/>
<comment type="catalytic activity">
    <reaction evidence="3">
        <text>N(6)-acetyl-L-lysyl-[protein] + NAD(+) + H2O = 2''-O-acetyl-ADP-D-ribose + nicotinamide + L-lysyl-[protein]</text>
        <dbReference type="Rhea" id="RHEA:43636"/>
        <dbReference type="Rhea" id="RHEA-COMP:9752"/>
        <dbReference type="Rhea" id="RHEA-COMP:10731"/>
        <dbReference type="ChEBI" id="CHEBI:15377"/>
        <dbReference type="ChEBI" id="CHEBI:17154"/>
        <dbReference type="ChEBI" id="CHEBI:29969"/>
        <dbReference type="ChEBI" id="CHEBI:57540"/>
        <dbReference type="ChEBI" id="CHEBI:61930"/>
        <dbReference type="ChEBI" id="CHEBI:83767"/>
        <dbReference type="EC" id="2.3.1.286"/>
    </reaction>
</comment>
<feature type="binding site" evidence="3">
    <location>
        <begin position="9"/>
        <end position="28"/>
    </location>
    <ligand>
        <name>NAD(+)</name>
        <dbReference type="ChEBI" id="CHEBI:57540"/>
    </ligand>
</feature>
<dbReference type="RefSeq" id="WP_005103428.1">
    <property type="nucleotide sequence ID" value="NZ_CAYTBE010000065.1"/>
</dbReference>
<evidence type="ECO:0000259" key="5">
    <source>
        <dbReference type="PROSITE" id="PS50305"/>
    </source>
</evidence>
<gene>
    <name evidence="3" type="primary">cobB</name>
    <name evidence="7" type="ORF">FOB19_08275</name>
    <name evidence="6" type="ORF">Q8G51_16165</name>
</gene>
<evidence type="ECO:0000313" key="7">
    <source>
        <dbReference type="EMBL" id="QKU21400.1"/>
    </source>
</evidence>
<feature type="active site" description="Proton acceptor" evidence="3">
    <location>
        <position position="104"/>
    </location>
</feature>
<evidence type="ECO:0000256" key="2">
    <source>
        <dbReference type="ARBA" id="ARBA00023027"/>
    </source>
</evidence>
<dbReference type="EMBL" id="CP054803">
    <property type="protein sequence ID" value="QKU21400.1"/>
    <property type="molecule type" value="Genomic_DNA"/>
</dbReference>
<feature type="binding site" evidence="3">
    <location>
        <begin position="175"/>
        <end position="177"/>
    </location>
    <ligand>
        <name>NAD(+)</name>
        <dbReference type="ChEBI" id="CHEBI:57540"/>
    </ligand>
</feature>
<feature type="binding site" evidence="3">
    <location>
        <position position="53"/>
    </location>
    <ligand>
        <name>substrate</name>
    </ligand>
</feature>
<dbReference type="Proteomes" id="UP001242129">
    <property type="component" value="Unassembled WGS sequence"/>
</dbReference>
<dbReference type="Pfam" id="PF02146">
    <property type="entry name" value="SIR2"/>
    <property type="match status" value="1"/>
</dbReference>
<feature type="binding site" evidence="3">
    <location>
        <begin position="86"/>
        <end position="89"/>
    </location>
    <ligand>
        <name>NAD(+)</name>
        <dbReference type="ChEBI" id="CHEBI:57540"/>
    </ligand>
</feature>
<dbReference type="PANTHER" id="PTHR11085">
    <property type="entry name" value="NAD-DEPENDENT PROTEIN DEACYLASE SIRTUIN-5, MITOCHONDRIAL-RELATED"/>
    <property type="match status" value="1"/>
</dbReference>
<dbReference type="GO" id="GO:0036055">
    <property type="term" value="F:protein-succinyllysine desuccinylase activity"/>
    <property type="evidence" value="ECO:0007669"/>
    <property type="project" value="UniProtKB-UniRule"/>
</dbReference>
<feature type="binding site" evidence="3">
    <location>
        <position position="56"/>
    </location>
    <ligand>
        <name>substrate</name>
    </ligand>
</feature>
<dbReference type="InterPro" id="IPR050134">
    <property type="entry name" value="NAD-dep_sirtuin_deacylases"/>
</dbReference>
<dbReference type="SUPFAM" id="SSF52467">
    <property type="entry name" value="DHS-like NAD/FAD-binding domain"/>
    <property type="match status" value="1"/>
</dbReference>
<dbReference type="GO" id="GO:0036054">
    <property type="term" value="F:protein-malonyllysine demalonylase activity"/>
    <property type="evidence" value="ECO:0007669"/>
    <property type="project" value="InterPro"/>
</dbReference>
<keyword evidence="2 3" id="KW-0520">NAD</keyword>
<comment type="subcellular location">
    <subcellularLocation>
        <location evidence="3">Cytoplasm</location>
    </subcellularLocation>
</comment>
<evidence type="ECO:0000256" key="4">
    <source>
        <dbReference type="PROSITE-ProRule" id="PRU00236"/>
    </source>
</evidence>
<dbReference type="InterPro" id="IPR026591">
    <property type="entry name" value="Sirtuin_cat_small_dom_sf"/>
</dbReference>
<dbReference type="PROSITE" id="PS50305">
    <property type="entry name" value="SIRTUIN"/>
    <property type="match status" value="1"/>
</dbReference>
<comment type="function">
    <text evidence="3">NAD-dependent lysine deacetylase and desuccinylase that specifically removes acetyl and succinyl groups on target proteins. Modulates the activities of several proteins which are inactive in their acylated form.</text>
</comment>